<reference evidence="1 2" key="1">
    <citation type="submission" date="2016-06" db="EMBL/GenBank/DDBJ databases">
        <title>Comparative genomics of the ectomycorrhizal sister species Rhizopogon vinicolor and Rhizopogon vesiculosus (Basidiomycota: Boletales) reveals a divergence of the mating type B locus.</title>
        <authorList>
            <consortium name="DOE Joint Genome Institute"/>
            <person name="Mujic A.B."/>
            <person name="Kuo A."/>
            <person name="Tritt A."/>
            <person name="Lipzen A."/>
            <person name="Chen C."/>
            <person name="Johnson J."/>
            <person name="Sharma A."/>
            <person name="Barry K."/>
            <person name="Grigoriev I.V."/>
            <person name="Spatafora J.W."/>
        </authorList>
    </citation>
    <scope>NUCLEOTIDE SEQUENCE [LARGE SCALE GENOMIC DNA]</scope>
    <source>
        <strain evidence="1 2">AM-OR11-026</strain>
    </source>
</reference>
<dbReference type="EMBL" id="KV449537">
    <property type="protein sequence ID" value="OAX31186.1"/>
    <property type="molecule type" value="Genomic_DNA"/>
</dbReference>
<accession>A0A1B7MF12</accession>
<dbReference type="OrthoDB" id="3270520at2759"/>
<dbReference type="InterPro" id="IPR012337">
    <property type="entry name" value="RNaseH-like_sf"/>
</dbReference>
<gene>
    <name evidence="1" type="ORF">K503DRAFT_704087</name>
</gene>
<protein>
    <submittedName>
        <fullName evidence="1">Uncharacterized protein</fullName>
    </submittedName>
</protein>
<evidence type="ECO:0000313" key="1">
    <source>
        <dbReference type="EMBL" id="OAX31186.1"/>
    </source>
</evidence>
<dbReference type="SUPFAM" id="SSF53098">
    <property type="entry name" value="Ribonuclease H-like"/>
    <property type="match status" value="1"/>
</dbReference>
<name>A0A1B7MF12_9AGAM</name>
<dbReference type="InParanoid" id="A0A1B7MF12"/>
<organism evidence="1 2">
    <name type="scientific">Rhizopogon vinicolor AM-OR11-026</name>
    <dbReference type="NCBI Taxonomy" id="1314800"/>
    <lineage>
        <taxon>Eukaryota</taxon>
        <taxon>Fungi</taxon>
        <taxon>Dikarya</taxon>
        <taxon>Basidiomycota</taxon>
        <taxon>Agaricomycotina</taxon>
        <taxon>Agaricomycetes</taxon>
        <taxon>Agaricomycetidae</taxon>
        <taxon>Boletales</taxon>
        <taxon>Suillineae</taxon>
        <taxon>Rhizopogonaceae</taxon>
        <taxon>Rhizopogon</taxon>
    </lineage>
</organism>
<sequence>MYVLVCKINSHRTSQFNLIVGDLFKVKDDYGQYGDLAQELITWLHSKTHVLALLRELQLSTMGKTLAIIRAVLTRWLSHYLAYRRLLEVRPTLELLITRHEAGLQSTGNAQSRAKTSAAIATIKNPTFWHAMAR</sequence>
<keyword evidence="2" id="KW-1185">Reference proteome</keyword>
<dbReference type="Proteomes" id="UP000092154">
    <property type="component" value="Unassembled WGS sequence"/>
</dbReference>
<evidence type="ECO:0000313" key="2">
    <source>
        <dbReference type="Proteomes" id="UP000092154"/>
    </source>
</evidence>
<dbReference type="STRING" id="1314800.A0A1B7MF12"/>
<dbReference type="AlphaFoldDB" id="A0A1B7MF12"/>
<proteinExistence type="predicted"/>